<dbReference type="CDD" id="cd00200">
    <property type="entry name" value="WD40"/>
    <property type="match status" value="1"/>
</dbReference>
<reference evidence="7" key="1">
    <citation type="submission" date="2025-08" db="UniProtKB">
        <authorList>
            <consortium name="Ensembl"/>
        </authorList>
    </citation>
    <scope>IDENTIFICATION</scope>
</reference>
<comment type="similarity">
    <text evidence="1">Belongs to the WD repeat ATG16 family.</text>
</comment>
<dbReference type="FunFam" id="1.20.5.170:FF:000039">
    <property type="entry name" value="Autophagy-related protein 16-1 isoform 1"/>
    <property type="match status" value="1"/>
</dbReference>
<dbReference type="InterPro" id="IPR015943">
    <property type="entry name" value="WD40/YVTN_repeat-like_dom_sf"/>
</dbReference>
<organism evidence="7 8">
    <name type="scientific">Cyprinus carpio</name>
    <name type="common">Common carp</name>
    <dbReference type="NCBI Taxonomy" id="7962"/>
    <lineage>
        <taxon>Eukaryota</taxon>
        <taxon>Metazoa</taxon>
        <taxon>Chordata</taxon>
        <taxon>Craniata</taxon>
        <taxon>Vertebrata</taxon>
        <taxon>Euteleostomi</taxon>
        <taxon>Actinopterygii</taxon>
        <taxon>Neopterygii</taxon>
        <taxon>Teleostei</taxon>
        <taxon>Ostariophysi</taxon>
        <taxon>Cypriniformes</taxon>
        <taxon>Cyprinidae</taxon>
        <taxon>Cyprininae</taxon>
        <taxon>Cyprinus</taxon>
    </lineage>
</organism>
<evidence type="ECO:0000313" key="7">
    <source>
        <dbReference type="Ensembl" id="ENSCCRP00010020144.1"/>
    </source>
</evidence>
<dbReference type="Gene3D" id="1.20.5.170">
    <property type="match status" value="1"/>
</dbReference>
<keyword evidence="2 4" id="KW-0853">WD repeat</keyword>
<dbReference type="Proteomes" id="UP000694427">
    <property type="component" value="Unplaced"/>
</dbReference>
<dbReference type="PANTHER" id="PTHR19878">
    <property type="entry name" value="AUTOPHAGY PROTEIN 16-LIKE"/>
    <property type="match status" value="1"/>
</dbReference>
<dbReference type="PRINTS" id="PR00320">
    <property type="entry name" value="GPROTEINBRPT"/>
</dbReference>
<dbReference type="Gene3D" id="2.130.10.10">
    <property type="entry name" value="YVTN repeat-like/Quinoprotein amine dehydrogenase"/>
    <property type="match status" value="3"/>
</dbReference>
<accession>A0A8C1INE9</accession>
<dbReference type="PROSITE" id="PS50294">
    <property type="entry name" value="WD_REPEATS_REGION"/>
    <property type="match status" value="4"/>
</dbReference>
<dbReference type="FunFam" id="2.130.10.10:FF:000159">
    <property type="entry name" value="Autophagy-related protein 16-1 isoform 1"/>
    <property type="match status" value="1"/>
</dbReference>
<evidence type="ECO:0000256" key="5">
    <source>
        <dbReference type="SAM" id="MobiDB-lite"/>
    </source>
</evidence>
<dbReference type="Pfam" id="PF08614">
    <property type="entry name" value="ATG16"/>
    <property type="match status" value="1"/>
</dbReference>
<dbReference type="Pfam" id="PF00400">
    <property type="entry name" value="WD40"/>
    <property type="match status" value="6"/>
</dbReference>
<feature type="repeat" description="WD" evidence="4">
    <location>
        <begin position="310"/>
        <end position="351"/>
    </location>
</feature>
<feature type="repeat" description="WD" evidence="4">
    <location>
        <begin position="521"/>
        <end position="555"/>
    </location>
</feature>
<evidence type="ECO:0000256" key="4">
    <source>
        <dbReference type="PROSITE-ProRule" id="PRU00221"/>
    </source>
</evidence>
<evidence type="ECO:0000256" key="2">
    <source>
        <dbReference type="ARBA" id="ARBA00022574"/>
    </source>
</evidence>
<dbReference type="AlphaFoldDB" id="A0A8C1INE9"/>
<dbReference type="Ensembl" id="ENSCCRT00010022056.1">
    <property type="protein sequence ID" value="ENSCCRP00010020144.1"/>
    <property type="gene ID" value="ENSCCRG00010008726.1"/>
</dbReference>
<keyword evidence="3" id="KW-0677">Repeat</keyword>
<evidence type="ECO:0000313" key="8">
    <source>
        <dbReference type="Proteomes" id="UP000694427"/>
    </source>
</evidence>
<dbReference type="GO" id="GO:0034274">
    <property type="term" value="C:Atg12-Atg5-Atg16 complex"/>
    <property type="evidence" value="ECO:0007669"/>
    <property type="project" value="TreeGrafter"/>
</dbReference>
<dbReference type="GO" id="GO:0000045">
    <property type="term" value="P:autophagosome assembly"/>
    <property type="evidence" value="ECO:0007669"/>
    <property type="project" value="InterPro"/>
</dbReference>
<feature type="repeat" description="WD" evidence="4">
    <location>
        <begin position="266"/>
        <end position="307"/>
    </location>
</feature>
<dbReference type="SMART" id="SM00320">
    <property type="entry name" value="WD40"/>
    <property type="match status" value="7"/>
</dbReference>
<dbReference type="InterPro" id="IPR019775">
    <property type="entry name" value="WD40_repeat_CS"/>
</dbReference>
<feature type="compositionally biased region" description="Basic and acidic residues" evidence="5">
    <location>
        <begin position="195"/>
        <end position="222"/>
    </location>
</feature>
<dbReference type="FunFam" id="2.130.10.10:FF:000155">
    <property type="entry name" value="Autophagy-related protein 16-1 isoform 1"/>
    <property type="match status" value="1"/>
</dbReference>
<feature type="repeat" description="WD" evidence="4">
    <location>
        <begin position="410"/>
        <end position="432"/>
    </location>
</feature>
<feature type="domain" description="Autophagy-related protein 16" evidence="6">
    <location>
        <begin position="17"/>
        <end position="199"/>
    </location>
</feature>
<dbReference type="GO" id="GO:0000421">
    <property type="term" value="C:autophagosome membrane"/>
    <property type="evidence" value="ECO:0007669"/>
    <property type="project" value="TreeGrafter"/>
</dbReference>
<dbReference type="InterPro" id="IPR013923">
    <property type="entry name" value="Autophagy-rel_prot_16_dom"/>
</dbReference>
<feature type="repeat" description="WD" evidence="4">
    <location>
        <begin position="352"/>
        <end position="393"/>
    </location>
</feature>
<name>A0A8C1INE9_CYPCA</name>
<dbReference type="GO" id="GO:0034045">
    <property type="term" value="C:phagophore assembly site membrane"/>
    <property type="evidence" value="ECO:0007669"/>
    <property type="project" value="TreeGrafter"/>
</dbReference>
<proteinExistence type="inferred from homology"/>
<evidence type="ECO:0000256" key="3">
    <source>
        <dbReference type="ARBA" id="ARBA00022737"/>
    </source>
</evidence>
<protein>
    <submittedName>
        <fullName evidence="7">ATG16 autophagy related 16-like 1 (S. cerevisiae)</fullName>
    </submittedName>
</protein>
<feature type="region of interest" description="Disordered" evidence="5">
    <location>
        <begin position="195"/>
        <end position="238"/>
    </location>
</feature>
<dbReference type="InterPro" id="IPR045160">
    <property type="entry name" value="ATG16"/>
</dbReference>
<dbReference type="PROSITE" id="PS00678">
    <property type="entry name" value="WD_REPEATS_1"/>
    <property type="match status" value="3"/>
</dbReference>
<evidence type="ECO:0000256" key="1">
    <source>
        <dbReference type="ARBA" id="ARBA00009271"/>
    </source>
</evidence>
<dbReference type="SUPFAM" id="SSF50978">
    <property type="entry name" value="WD40 repeat-like"/>
    <property type="match status" value="1"/>
</dbReference>
<feature type="repeat" description="WD" evidence="4">
    <location>
        <begin position="488"/>
        <end position="519"/>
    </location>
</feature>
<dbReference type="InterPro" id="IPR020472">
    <property type="entry name" value="WD40_PAC1"/>
</dbReference>
<dbReference type="PANTHER" id="PTHR19878:SF6">
    <property type="entry name" value="AUTOPHAGY-RELATED PROTEIN 16-1"/>
    <property type="match status" value="1"/>
</dbReference>
<dbReference type="PROSITE" id="PS50082">
    <property type="entry name" value="WD_REPEATS_2"/>
    <property type="match status" value="6"/>
</dbReference>
<evidence type="ECO:0000259" key="6">
    <source>
        <dbReference type="Pfam" id="PF08614"/>
    </source>
</evidence>
<reference evidence="7" key="2">
    <citation type="submission" date="2025-09" db="UniProtKB">
        <authorList>
            <consortium name="Ensembl"/>
        </authorList>
    </citation>
    <scope>IDENTIFICATION</scope>
</reference>
<dbReference type="CDD" id="cd22887">
    <property type="entry name" value="Atg16_CCD"/>
    <property type="match status" value="1"/>
</dbReference>
<keyword evidence="8" id="KW-1185">Reference proteome</keyword>
<sequence length="555" mass="62856">VCVSLRVCVFECLWKHHVVEQLKQRDRVQRQAFEEIIHQYNRLLEKSDLRVVFSEHLQTEKYEQQNRHDLSDSLQQEMAQMRIKHQEELTELHKKRGELAQSVIELNNQIQQKDKEIQSNEAKMLEYQQQVSHLEGEGRELRNSLADLERANQTLRDEYDALQITFSALEEKLRKTTEDNQELVTRWMAEKAQEANKLNAENEKDSRRRQAKLQKELADAAKEPLPIEPRRASQPPPPAGLLDSISTIFGYVSVCVYGHKFSKSRTDAHDGEVNAVRFSPGSRLLATGGMDRRVKLWEVVSGRCEPKGALTGSNAGITSIEFDSAGSYLLAASNDFASRIWTVDDLRLRHTLTGHSGKVLSARFLLDNTRIVSGSYDRTLKLWDLRSKVCMKTVFAGSSCNDIVCTEQCVMSGHFDKKIRFWDIRSESIVRELELLGRVTSLDLNHDRTELLSCSRDDLVKIIDLRSIAVRQTFNAQGFKCGSDFTRVTFSPDGSYVAAGSADGVLYIWNVLTGKLDKTLDKGHSSAINSVSWSPSGAYVASVEKGSKAVLWSDM</sequence>
<dbReference type="InterPro" id="IPR036322">
    <property type="entry name" value="WD40_repeat_dom_sf"/>
</dbReference>
<dbReference type="GO" id="GO:0043495">
    <property type="term" value="F:protein-membrane adaptor activity"/>
    <property type="evidence" value="ECO:0007669"/>
    <property type="project" value="TreeGrafter"/>
</dbReference>
<dbReference type="InterPro" id="IPR001680">
    <property type="entry name" value="WD40_rpt"/>
</dbReference>